<evidence type="ECO:0000313" key="3">
    <source>
        <dbReference type="Proteomes" id="UP000590647"/>
    </source>
</evidence>
<feature type="compositionally biased region" description="Basic and acidic residues" evidence="1">
    <location>
        <begin position="450"/>
        <end position="460"/>
    </location>
</feature>
<feature type="region of interest" description="Disordered" evidence="1">
    <location>
        <begin position="417"/>
        <end position="505"/>
    </location>
</feature>
<reference evidence="2 3" key="1">
    <citation type="submission" date="2020-08" db="EMBL/GenBank/DDBJ databases">
        <title>Sequencing the genomes of 1000 actinobacteria strains.</title>
        <authorList>
            <person name="Klenk H.-P."/>
        </authorList>
    </citation>
    <scope>NUCLEOTIDE SEQUENCE [LARGE SCALE GENOMIC DNA]</scope>
    <source>
        <strain evidence="2 3">DSM 40084</strain>
    </source>
</reference>
<evidence type="ECO:0000256" key="1">
    <source>
        <dbReference type="SAM" id="MobiDB-lite"/>
    </source>
</evidence>
<organism evidence="2 3">
    <name type="scientific">Streptomyces caelestis</name>
    <dbReference type="NCBI Taxonomy" id="36816"/>
    <lineage>
        <taxon>Bacteria</taxon>
        <taxon>Bacillati</taxon>
        <taxon>Actinomycetota</taxon>
        <taxon>Actinomycetes</taxon>
        <taxon>Kitasatosporales</taxon>
        <taxon>Streptomycetaceae</taxon>
        <taxon>Streptomyces</taxon>
    </lineage>
</organism>
<comment type="caution">
    <text evidence="2">The sequence shown here is derived from an EMBL/GenBank/DDBJ whole genome shotgun (WGS) entry which is preliminary data.</text>
</comment>
<dbReference type="AlphaFoldDB" id="A0A7W9HAX7"/>
<dbReference type="RefSeq" id="WP_376706829.1">
    <property type="nucleotide sequence ID" value="NZ_JACHNE010000001.1"/>
</dbReference>
<evidence type="ECO:0000313" key="2">
    <source>
        <dbReference type="EMBL" id="MBB5798609.1"/>
    </source>
</evidence>
<proteinExistence type="predicted"/>
<gene>
    <name evidence="2" type="ORF">HDA41_006573</name>
</gene>
<accession>A0A7W9HAX7</accession>
<sequence>MFLGSLAAADLAVRSRQGLAHDAASWAVRKRGLTGRSSARWAGSITKATHDQWALARRGQAAHLAWLRIQIASIEARLARPLGARADKRAGLVRGYASRGEWHAKSRRLHTLKDRLVGVEADRQAGRVRVVRGGKRLANTRHHLQAAGLDAAAWRERWRAERMFLTADGETGKRFGNETIRVTDTGQVSVKLPAPLVHLANAPHGRYLLDATVAFRHRGQEWRDRVTANRAVAYQIHHDTVRGRWYVTASWQRAAAPMLPLEAALARGVVGVDMNDDHLAAWQLDMHGNPVGEPQRFFYDLTGTAAHRDAQIRHALTRLLHHTRRCGAAAIAIEDLDFTDGTSREKHGRNKRFRRLLSRFPTAKLRARLVSMAAEQNVAIVAVDPAYTSRWGAQHWQKPLTTPRRKMSRHDAASIAVGRRALGHPIRRRTAPPPHHQSDGAGHRTAQARPEIRRREETRPHLAGPRTGCAPPGGGAKAGDQGAQHRSGHPAEQESWQHDSLPLSL</sequence>
<dbReference type="Proteomes" id="UP000590647">
    <property type="component" value="Unassembled WGS sequence"/>
</dbReference>
<name>A0A7W9HAX7_9ACTN</name>
<protein>
    <submittedName>
        <fullName evidence="2">IS605 OrfB family transposase</fullName>
    </submittedName>
</protein>
<feature type="compositionally biased region" description="Basic residues" evidence="1">
    <location>
        <begin position="421"/>
        <end position="430"/>
    </location>
</feature>
<dbReference type="EMBL" id="JACHNE010000001">
    <property type="protein sequence ID" value="MBB5798609.1"/>
    <property type="molecule type" value="Genomic_DNA"/>
</dbReference>
<keyword evidence="3" id="KW-1185">Reference proteome</keyword>